<dbReference type="GO" id="GO:0006352">
    <property type="term" value="P:DNA-templated transcription initiation"/>
    <property type="evidence" value="ECO:0007669"/>
    <property type="project" value="InterPro"/>
</dbReference>
<keyword evidence="2" id="KW-0805">Transcription regulation</keyword>
<dbReference type="InterPro" id="IPR036388">
    <property type="entry name" value="WH-like_DNA-bd_sf"/>
</dbReference>
<feature type="region of interest" description="Disordered" evidence="5">
    <location>
        <begin position="276"/>
        <end position="304"/>
    </location>
</feature>
<dbReference type="SUPFAM" id="SSF88946">
    <property type="entry name" value="Sigma2 domain of RNA polymerase sigma factors"/>
    <property type="match status" value="1"/>
</dbReference>
<evidence type="ECO:0000259" key="7">
    <source>
        <dbReference type="Pfam" id="PF08281"/>
    </source>
</evidence>
<accession>A0A1P8WQD1</accession>
<dbReference type="KEGG" id="fmr:Fuma_05928"/>
<evidence type="ECO:0000313" key="9">
    <source>
        <dbReference type="Proteomes" id="UP000187735"/>
    </source>
</evidence>
<dbReference type="Gene3D" id="1.10.10.10">
    <property type="entry name" value="Winged helix-like DNA-binding domain superfamily/Winged helix DNA-binding domain"/>
    <property type="match status" value="1"/>
</dbReference>
<feature type="domain" description="RNA polymerase sigma factor 70 region 4 type 2" evidence="7">
    <location>
        <begin position="131"/>
        <end position="179"/>
    </location>
</feature>
<comment type="similarity">
    <text evidence="1">Belongs to the sigma-70 factor family. ECF subfamily.</text>
</comment>
<evidence type="ECO:0000256" key="2">
    <source>
        <dbReference type="ARBA" id="ARBA00023015"/>
    </source>
</evidence>
<dbReference type="CDD" id="cd06171">
    <property type="entry name" value="Sigma70_r4"/>
    <property type="match status" value="1"/>
</dbReference>
<dbReference type="SUPFAM" id="SSF88659">
    <property type="entry name" value="Sigma3 and sigma4 domains of RNA polymerase sigma factors"/>
    <property type="match status" value="1"/>
</dbReference>
<dbReference type="InterPro" id="IPR007627">
    <property type="entry name" value="RNA_pol_sigma70_r2"/>
</dbReference>
<dbReference type="GO" id="GO:0003677">
    <property type="term" value="F:DNA binding"/>
    <property type="evidence" value="ECO:0007669"/>
    <property type="project" value="InterPro"/>
</dbReference>
<keyword evidence="3" id="KW-0731">Sigma factor</keyword>
<dbReference type="InterPro" id="IPR039425">
    <property type="entry name" value="RNA_pol_sigma-70-like"/>
</dbReference>
<dbReference type="OrthoDB" id="291047at2"/>
<keyword evidence="4" id="KW-0804">Transcription</keyword>
<dbReference type="InterPro" id="IPR013249">
    <property type="entry name" value="RNA_pol_sigma70_r4_t2"/>
</dbReference>
<dbReference type="PANTHER" id="PTHR43133">
    <property type="entry name" value="RNA POLYMERASE ECF-TYPE SIGMA FACTO"/>
    <property type="match status" value="1"/>
</dbReference>
<dbReference type="STRING" id="1891926.Fuma_05928"/>
<dbReference type="Pfam" id="PF08281">
    <property type="entry name" value="Sigma70_r4_2"/>
    <property type="match status" value="1"/>
</dbReference>
<dbReference type="Proteomes" id="UP000187735">
    <property type="component" value="Chromosome"/>
</dbReference>
<organism evidence="8 9">
    <name type="scientific">Fuerstiella marisgermanici</name>
    <dbReference type="NCBI Taxonomy" id="1891926"/>
    <lineage>
        <taxon>Bacteria</taxon>
        <taxon>Pseudomonadati</taxon>
        <taxon>Planctomycetota</taxon>
        <taxon>Planctomycetia</taxon>
        <taxon>Planctomycetales</taxon>
        <taxon>Planctomycetaceae</taxon>
        <taxon>Fuerstiella</taxon>
    </lineage>
</organism>
<dbReference type="InterPro" id="IPR014284">
    <property type="entry name" value="RNA_pol_sigma-70_dom"/>
</dbReference>
<dbReference type="InterPro" id="IPR013324">
    <property type="entry name" value="RNA_pol_sigma_r3/r4-like"/>
</dbReference>
<gene>
    <name evidence="8" type="primary">sigW_9</name>
    <name evidence="8" type="ORF">Fuma_05928</name>
</gene>
<evidence type="ECO:0000256" key="5">
    <source>
        <dbReference type="SAM" id="MobiDB-lite"/>
    </source>
</evidence>
<dbReference type="NCBIfam" id="TIGR02937">
    <property type="entry name" value="sigma70-ECF"/>
    <property type="match status" value="1"/>
</dbReference>
<evidence type="ECO:0000259" key="6">
    <source>
        <dbReference type="Pfam" id="PF04542"/>
    </source>
</evidence>
<evidence type="ECO:0000256" key="4">
    <source>
        <dbReference type="ARBA" id="ARBA00023163"/>
    </source>
</evidence>
<dbReference type="AlphaFoldDB" id="A0A1P8WQD1"/>
<keyword evidence="9" id="KW-1185">Reference proteome</keyword>
<evidence type="ECO:0000313" key="8">
    <source>
        <dbReference type="EMBL" id="APZ96260.1"/>
    </source>
</evidence>
<sequence length="593" mass="63103">MQELTPKPDAESLNDRDLLRRFLLDSDEAAFAEIVQRHQGLVMGVCRRVIGNTADVDDAFQATFIALARRPKQIRKAVSLSSWLYTVAWRTSVRLVRQRRKHPVEELTQHPPDRQSEALDKIANAQDCVVLDEELNFLPSKYREVLVMTYFANQTSQQIADQLNVSKGTVDGRIRQARNILRVRLARRGVAIGVLAVAATMSTGASAAASPALLQSTLQLGAQTLSGSVPGTTDLSHLEPLIRPETIMASSKLILGSMLCATAVVGLVAANGAPLGMGDDESPKVESAVSEDSGDSTTGDDPFGGGSAADHSVVILGAADAAATKVADAARGAAKFTPYAADARPVEKWMHEVLDKPVSGLDFQGEVPLSEVLEVIGRYFTSEYGEKEGEKFAMAFHADKAELSIVGLDGLDGVLVSDIDFDGMTLRNALKLIFDQTDDAANSLASEPLTYVIKNEVMLVTTVQKAESDDMLVTRVYHVGELLNLDYANGLTGAGPKGGAGFFSIPANAAQLGGGDGGAGMDGGGGGQPPTPPTLATLVMEMTSPPCRWLELDGEGGAIRIVGQTLVVRQTPKGHEEVVRLLNLLYESAVDQQ</sequence>
<dbReference type="Gene3D" id="1.10.1740.10">
    <property type="match status" value="1"/>
</dbReference>
<reference evidence="8 9" key="1">
    <citation type="journal article" date="2016" name="Front. Microbiol.">
        <title>Fuerstia marisgermanicae gen. nov., sp. nov., an Unusual Member of the Phylum Planctomycetes from the German Wadden Sea.</title>
        <authorList>
            <person name="Kohn T."/>
            <person name="Heuer A."/>
            <person name="Jogler M."/>
            <person name="Vollmers J."/>
            <person name="Boedeker C."/>
            <person name="Bunk B."/>
            <person name="Rast P."/>
            <person name="Borchert D."/>
            <person name="Glockner I."/>
            <person name="Freese H.M."/>
            <person name="Klenk H.P."/>
            <person name="Overmann J."/>
            <person name="Kaster A.K."/>
            <person name="Rohde M."/>
            <person name="Wiegand S."/>
            <person name="Jogler C."/>
        </authorList>
    </citation>
    <scope>NUCLEOTIDE SEQUENCE [LARGE SCALE GENOMIC DNA]</scope>
    <source>
        <strain evidence="8 9">NH11</strain>
    </source>
</reference>
<evidence type="ECO:0000256" key="1">
    <source>
        <dbReference type="ARBA" id="ARBA00010641"/>
    </source>
</evidence>
<dbReference type="EMBL" id="CP017641">
    <property type="protein sequence ID" value="APZ96260.1"/>
    <property type="molecule type" value="Genomic_DNA"/>
</dbReference>
<protein>
    <submittedName>
        <fullName evidence="8">Sigma-W factor</fullName>
    </submittedName>
</protein>
<name>A0A1P8WQD1_9PLAN</name>
<dbReference type="RefSeq" id="WP_077027307.1">
    <property type="nucleotide sequence ID" value="NZ_CP017641.1"/>
</dbReference>
<dbReference type="Pfam" id="PF04542">
    <property type="entry name" value="Sigma70_r2"/>
    <property type="match status" value="1"/>
</dbReference>
<feature type="domain" description="RNA polymerase sigma-70 region 2" evidence="6">
    <location>
        <begin position="34"/>
        <end position="101"/>
    </location>
</feature>
<evidence type="ECO:0000256" key="3">
    <source>
        <dbReference type="ARBA" id="ARBA00023082"/>
    </source>
</evidence>
<dbReference type="GO" id="GO:0016987">
    <property type="term" value="F:sigma factor activity"/>
    <property type="evidence" value="ECO:0007669"/>
    <property type="project" value="UniProtKB-KW"/>
</dbReference>
<proteinExistence type="inferred from homology"/>
<dbReference type="InterPro" id="IPR013325">
    <property type="entry name" value="RNA_pol_sigma_r2"/>
</dbReference>
<dbReference type="PANTHER" id="PTHR43133:SF51">
    <property type="entry name" value="RNA POLYMERASE SIGMA FACTOR"/>
    <property type="match status" value="1"/>
</dbReference>